<evidence type="ECO:0000313" key="1">
    <source>
        <dbReference type="EMBL" id="KKM71910.1"/>
    </source>
</evidence>
<dbReference type="AlphaFoldDB" id="A0A0F9M5I8"/>
<gene>
    <name evidence="1" type="ORF">LCGC14_1425820</name>
</gene>
<reference evidence="1" key="1">
    <citation type="journal article" date="2015" name="Nature">
        <title>Complex archaea that bridge the gap between prokaryotes and eukaryotes.</title>
        <authorList>
            <person name="Spang A."/>
            <person name="Saw J.H."/>
            <person name="Jorgensen S.L."/>
            <person name="Zaremba-Niedzwiedzka K."/>
            <person name="Martijn J."/>
            <person name="Lind A.E."/>
            <person name="van Eijk R."/>
            <person name="Schleper C."/>
            <person name="Guy L."/>
            <person name="Ettema T.J."/>
        </authorList>
    </citation>
    <scope>NUCLEOTIDE SEQUENCE</scope>
</reference>
<dbReference type="EMBL" id="LAZR01009557">
    <property type="protein sequence ID" value="KKM71910.1"/>
    <property type="molecule type" value="Genomic_DNA"/>
</dbReference>
<comment type="caution">
    <text evidence="1">The sequence shown here is derived from an EMBL/GenBank/DDBJ whole genome shotgun (WGS) entry which is preliminary data.</text>
</comment>
<sequence>MDLNPINVVDIDEGKLRKSIDDHLSMIAKDVVRRVGKTAARKVKVEISIAPSDNDEHDVREATIDWKVDFVIPGKKGSTSKAAIEDGLILVNPWDGADPRQTIIPEVKEAGSQEEPIIDRRGETVEVESNVEKFPIATNAERSE</sequence>
<organism evidence="1">
    <name type="scientific">marine sediment metagenome</name>
    <dbReference type="NCBI Taxonomy" id="412755"/>
    <lineage>
        <taxon>unclassified sequences</taxon>
        <taxon>metagenomes</taxon>
        <taxon>ecological metagenomes</taxon>
    </lineage>
</organism>
<name>A0A0F9M5I8_9ZZZZ</name>
<proteinExistence type="predicted"/>
<accession>A0A0F9M5I8</accession>
<protein>
    <submittedName>
        <fullName evidence="1">Uncharacterized protein</fullName>
    </submittedName>
</protein>